<evidence type="ECO:0000256" key="6">
    <source>
        <dbReference type="SAM" id="MobiDB-lite"/>
    </source>
</evidence>
<evidence type="ECO:0000256" key="2">
    <source>
        <dbReference type="ARBA" id="ARBA00004613"/>
    </source>
</evidence>
<dbReference type="InterPro" id="IPR024079">
    <property type="entry name" value="MetalloPept_cat_dom_sf"/>
</dbReference>
<dbReference type="InterPro" id="IPR034033">
    <property type="entry name" value="Serralysin-like"/>
</dbReference>
<dbReference type="PANTHER" id="PTHR38340:SF1">
    <property type="entry name" value="S-LAYER PROTEIN"/>
    <property type="match status" value="1"/>
</dbReference>
<dbReference type="RefSeq" id="WP_377391665.1">
    <property type="nucleotide sequence ID" value="NZ_JBHUIX010000013.1"/>
</dbReference>
<dbReference type="Gene3D" id="2.150.10.10">
    <property type="entry name" value="Serralysin-like metalloprotease, C-terminal"/>
    <property type="match status" value="6"/>
</dbReference>
<dbReference type="PROSITE" id="PS00330">
    <property type="entry name" value="HEMOLYSIN_CALCIUM"/>
    <property type="match status" value="3"/>
</dbReference>
<evidence type="ECO:0000313" key="9">
    <source>
        <dbReference type="Proteomes" id="UP001597413"/>
    </source>
</evidence>
<dbReference type="PRINTS" id="PR00313">
    <property type="entry name" value="CABNDNGRPT"/>
</dbReference>
<accession>A0ABW5ACK8</accession>
<feature type="region of interest" description="Disordered" evidence="6">
    <location>
        <begin position="610"/>
        <end position="650"/>
    </location>
</feature>
<gene>
    <name evidence="8" type="ORF">ACFSM0_14255</name>
</gene>
<dbReference type="InterPro" id="IPR011049">
    <property type="entry name" value="Serralysin-like_metalloprot_C"/>
</dbReference>
<dbReference type="Gene3D" id="3.40.390.10">
    <property type="entry name" value="Collagenase (Catalytic Domain)"/>
    <property type="match status" value="1"/>
</dbReference>
<keyword evidence="5" id="KW-0677">Repeat</keyword>
<organism evidence="8 9">
    <name type="scientific">Rhodobacter lacus</name>
    <dbReference type="NCBI Taxonomy" id="1641972"/>
    <lineage>
        <taxon>Bacteria</taxon>
        <taxon>Pseudomonadati</taxon>
        <taxon>Pseudomonadota</taxon>
        <taxon>Alphaproteobacteria</taxon>
        <taxon>Rhodobacterales</taxon>
        <taxon>Rhodobacter group</taxon>
        <taxon>Rhodobacter</taxon>
    </lineage>
</organism>
<dbReference type="PANTHER" id="PTHR38340">
    <property type="entry name" value="S-LAYER PROTEIN"/>
    <property type="match status" value="1"/>
</dbReference>
<dbReference type="InterPro" id="IPR018511">
    <property type="entry name" value="Hemolysin-typ_Ca-bd_CS"/>
</dbReference>
<dbReference type="SMART" id="SM00235">
    <property type="entry name" value="ZnMc"/>
    <property type="match status" value="1"/>
</dbReference>
<evidence type="ECO:0000313" key="8">
    <source>
        <dbReference type="EMBL" id="MFD2175254.1"/>
    </source>
</evidence>
<sequence>MALPTYTPEQGIYQLTQGFWGHRAAWPMGNNHTVSYSLSSTISAEEKGLIETAFAEWSAITGITFVQAMGTGQIRFSNTGSGAYTSITWSGGSLTSANVSISAAWTEKYGTSVGTYGYQTYLHEIGHALGLGHTGDYDGSAYFANDALYANDSWQTSVMSYFSQSANPNTGASYAYVLTPMSFDVAAARNLYGNHASHEGNTTYGQGSTAGGALDYLAQDTINRSVTFTLVDSSGIDTINFANRADAVRIDLTPGAVSDVFGRTGNMIISDDTVIEHLRTGAGNDTIIGNTAANAIDAGAGNDRVRGGAGNDTLTGGAGDDTLTGGSGADTFVLGSGFGSDQISDFSSDDFIDLSQIAALTSWTALTELMTQSSAGVTLATAQGTLLLLGATLSSLDAAHFLLVNGPGSAKDAPAVVTSPAPGTGGGTGTGGGNGNQKLTGSAGHDSLQGGAGNDTITAGEGNDSVTGGTGADRIWLDAGNDRFFDTAGNEVDVVHGGAGDDVLESLGGRDRLYGDAGNDSLTASDDGSKLVGGLGDDTMTGGAGVDMVTDTGGHDLVSLGAGNDRYKGSGDAAGAGDTVHGGEGQDTILTGAGDDLVYGDAGNDKIVTGAGNDTVSGGAGDDSITLGDGDDSFTDSADAGNDRVRGGAGNEVLTSLGGHDTLDGGAGNDRLTASNDGANLYAGAGDDTITGGTGNDYTTDGGGSDVVSLGAGNDRYIVKGDSASDSDTVHGGAGNDRVLAGNGNDLIWGDSGNDFIAGRAGDDTISGGLGDDTLWGGLGADSFVFYPGEGDDLIRDFAPGTDVIDLTALSGLSDWADLSAHLSQQGANAVLDFGDLTITLFQVSSGALDSHDFLF</sequence>
<dbReference type="InterPro" id="IPR006026">
    <property type="entry name" value="Peptidase_Metallo"/>
</dbReference>
<feature type="domain" description="Peptidase metallopeptidase" evidence="7">
    <location>
        <begin position="22"/>
        <end position="164"/>
    </location>
</feature>
<comment type="similarity">
    <text evidence="3">Belongs to the peptidase M10B family.</text>
</comment>
<evidence type="ECO:0000259" key="7">
    <source>
        <dbReference type="SMART" id="SM00235"/>
    </source>
</evidence>
<proteinExistence type="inferred from homology"/>
<protein>
    <submittedName>
        <fullName evidence="8">M10 family metallopeptidase C-terminal domain-containing protein</fullName>
    </submittedName>
</protein>
<feature type="compositionally biased region" description="Gly residues" evidence="6">
    <location>
        <begin position="423"/>
        <end position="435"/>
    </location>
</feature>
<dbReference type="InterPro" id="IPR001343">
    <property type="entry name" value="Hemolysn_Ca-bd"/>
</dbReference>
<dbReference type="Pfam" id="PF00353">
    <property type="entry name" value="HemolysinCabind"/>
    <property type="match status" value="8"/>
</dbReference>
<keyword evidence="9" id="KW-1185">Reference proteome</keyword>
<evidence type="ECO:0000256" key="3">
    <source>
        <dbReference type="ARBA" id="ARBA00009490"/>
    </source>
</evidence>
<evidence type="ECO:0000256" key="5">
    <source>
        <dbReference type="ARBA" id="ARBA00022737"/>
    </source>
</evidence>
<comment type="caution">
    <text evidence="8">The sequence shown here is derived from an EMBL/GenBank/DDBJ whole genome shotgun (WGS) entry which is preliminary data.</text>
</comment>
<reference evidence="9" key="1">
    <citation type="journal article" date="2019" name="Int. J. Syst. Evol. Microbiol.">
        <title>The Global Catalogue of Microorganisms (GCM) 10K type strain sequencing project: providing services to taxonomists for standard genome sequencing and annotation.</title>
        <authorList>
            <consortium name="The Broad Institute Genomics Platform"/>
            <consortium name="The Broad Institute Genome Sequencing Center for Infectious Disease"/>
            <person name="Wu L."/>
            <person name="Ma J."/>
        </authorList>
    </citation>
    <scope>NUCLEOTIDE SEQUENCE [LARGE SCALE GENOMIC DNA]</scope>
    <source>
        <strain evidence="9">CCUG 55131</strain>
    </source>
</reference>
<dbReference type="InterPro" id="IPR001506">
    <property type="entry name" value="Peptidase_M12A"/>
</dbReference>
<feature type="region of interest" description="Disordered" evidence="6">
    <location>
        <begin position="414"/>
        <end position="467"/>
    </location>
</feature>
<dbReference type="InterPro" id="IPR050557">
    <property type="entry name" value="RTX_toxin/Mannuronan_C5-epim"/>
</dbReference>
<comment type="subcellular location">
    <subcellularLocation>
        <location evidence="2">Secreted</location>
    </subcellularLocation>
</comment>
<dbReference type="Proteomes" id="UP001597413">
    <property type="component" value="Unassembled WGS sequence"/>
</dbReference>
<comment type="cofactor">
    <cofactor evidence="1">
        <name>Ca(2+)</name>
        <dbReference type="ChEBI" id="CHEBI:29108"/>
    </cofactor>
</comment>
<dbReference type="InterPro" id="IPR013858">
    <property type="entry name" value="Peptidase_M10B_C"/>
</dbReference>
<keyword evidence="4" id="KW-0964">Secreted</keyword>
<evidence type="ECO:0000256" key="1">
    <source>
        <dbReference type="ARBA" id="ARBA00001913"/>
    </source>
</evidence>
<dbReference type="Pfam" id="PF08548">
    <property type="entry name" value="Peptidase_M10_C"/>
    <property type="match status" value="1"/>
</dbReference>
<dbReference type="EMBL" id="JBHUIX010000013">
    <property type="protein sequence ID" value="MFD2175254.1"/>
    <property type="molecule type" value="Genomic_DNA"/>
</dbReference>
<dbReference type="Pfam" id="PF01400">
    <property type="entry name" value="Astacin"/>
    <property type="match status" value="1"/>
</dbReference>
<dbReference type="CDD" id="cd04277">
    <property type="entry name" value="ZnMc_serralysin_like"/>
    <property type="match status" value="1"/>
</dbReference>
<dbReference type="SUPFAM" id="SSF55486">
    <property type="entry name" value="Metalloproteases ('zincins'), catalytic domain"/>
    <property type="match status" value="1"/>
</dbReference>
<dbReference type="SUPFAM" id="SSF51120">
    <property type="entry name" value="beta-Roll"/>
    <property type="match status" value="4"/>
</dbReference>
<name>A0ABW5ACK8_9RHOB</name>
<evidence type="ECO:0000256" key="4">
    <source>
        <dbReference type="ARBA" id="ARBA00022525"/>
    </source>
</evidence>